<reference evidence="1 2" key="1">
    <citation type="submission" date="2010-02" db="EMBL/GenBank/DDBJ databases">
        <authorList>
            <person name="Weinstock G."/>
            <person name="Sodergren E."/>
            <person name="Clifton S."/>
            <person name="Fulton L."/>
            <person name="Fulton B."/>
            <person name="Courtney L."/>
            <person name="Fronick C."/>
            <person name="Harrison M."/>
            <person name="Strong C."/>
            <person name="Farmer C."/>
            <person name="Delahaunty K."/>
            <person name="Markovic C."/>
            <person name="Hall O."/>
            <person name="Minx P."/>
            <person name="Tomlinson C."/>
            <person name="Mitreva M."/>
            <person name="Nelson J."/>
            <person name="Hou S."/>
            <person name="Wollam A."/>
            <person name="Pepin K.H."/>
            <person name="Johnson M."/>
            <person name="Bhonagiri V."/>
            <person name="Zhang X."/>
            <person name="Suruliraj S."/>
            <person name="Warren W."/>
            <person name="Chinwalla A."/>
            <person name="Mardis E.R."/>
            <person name="Wilson R.K."/>
        </authorList>
    </citation>
    <scope>NUCLEOTIDE SEQUENCE [LARGE SCALE GENOMIC DNA]</scope>
    <source>
        <strain evidence="1 2">ATCC 29220</strain>
    </source>
</reference>
<proteinExistence type="predicted"/>
<protein>
    <submittedName>
        <fullName evidence="1">Uncharacterized protein</fullName>
    </submittedName>
</protein>
<organism evidence="1 2">
    <name type="scientific">Citrobacter youngae ATCC 29220</name>
    <dbReference type="NCBI Taxonomy" id="500640"/>
    <lineage>
        <taxon>Bacteria</taxon>
        <taxon>Pseudomonadati</taxon>
        <taxon>Pseudomonadota</taxon>
        <taxon>Gammaproteobacteria</taxon>
        <taxon>Enterobacterales</taxon>
        <taxon>Enterobacteriaceae</taxon>
        <taxon>Citrobacter</taxon>
        <taxon>Citrobacter freundii complex</taxon>
    </lineage>
</organism>
<dbReference type="HOGENOM" id="CLU_3231503_0_0_6"/>
<dbReference type="AlphaFoldDB" id="D4BAZ8"/>
<accession>D4BAZ8</accession>
<name>D4BAZ8_9ENTR</name>
<sequence length="43" mass="4546">MTMVLSGVCMSASDADISAFRYCRGHTGKGPVILINQGASFRP</sequence>
<evidence type="ECO:0000313" key="2">
    <source>
        <dbReference type="Proteomes" id="UP000003880"/>
    </source>
</evidence>
<evidence type="ECO:0000313" key="1">
    <source>
        <dbReference type="EMBL" id="EFE09359.1"/>
    </source>
</evidence>
<gene>
    <name evidence="1" type="ORF">CIT292_07645</name>
</gene>
<comment type="caution">
    <text evidence="1">The sequence shown here is derived from an EMBL/GenBank/DDBJ whole genome shotgun (WGS) entry which is preliminary data.</text>
</comment>
<dbReference type="EMBL" id="ABWL02000006">
    <property type="protein sequence ID" value="EFE09359.1"/>
    <property type="molecule type" value="Genomic_DNA"/>
</dbReference>
<dbReference type="Proteomes" id="UP000003880">
    <property type="component" value="Unassembled WGS sequence"/>
</dbReference>